<reference evidence="8" key="1">
    <citation type="submission" date="2025-08" db="UniProtKB">
        <authorList>
            <consortium name="RefSeq"/>
        </authorList>
    </citation>
    <scope>IDENTIFICATION</scope>
</reference>
<evidence type="ECO:0000256" key="6">
    <source>
        <dbReference type="SAM" id="Phobius"/>
    </source>
</evidence>
<organism evidence="7 8">
    <name type="scientific">Cottoperca gobio</name>
    <name type="common">Frogmouth</name>
    <name type="synonym">Aphritis gobio</name>
    <dbReference type="NCBI Taxonomy" id="56716"/>
    <lineage>
        <taxon>Eukaryota</taxon>
        <taxon>Metazoa</taxon>
        <taxon>Chordata</taxon>
        <taxon>Craniata</taxon>
        <taxon>Vertebrata</taxon>
        <taxon>Euteleostomi</taxon>
        <taxon>Actinopterygii</taxon>
        <taxon>Neopterygii</taxon>
        <taxon>Teleostei</taxon>
        <taxon>Neoteleostei</taxon>
        <taxon>Acanthomorphata</taxon>
        <taxon>Eupercaria</taxon>
        <taxon>Perciformes</taxon>
        <taxon>Notothenioidei</taxon>
        <taxon>Bovichtidae</taxon>
        <taxon>Cottoperca</taxon>
    </lineage>
</organism>
<dbReference type="InterPro" id="IPR018499">
    <property type="entry name" value="Tetraspanin/Peripherin"/>
</dbReference>
<dbReference type="InterPro" id="IPR008952">
    <property type="entry name" value="Tetraspanin_EC2_sf"/>
</dbReference>
<evidence type="ECO:0000313" key="7">
    <source>
        <dbReference type="Proteomes" id="UP000504630"/>
    </source>
</evidence>
<dbReference type="OrthoDB" id="10033535at2759"/>
<dbReference type="KEGG" id="cgob:115024852"/>
<feature type="transmembrane region" description="Helical" evidence="6">
    <location>
        <begin position="142"/>
        <end position="168"/>
    </location>
</feature>
<keyword evidence="3 6" id="KW-1133">Transmembrane helix</keyword>
<feature type="transmembrane region" description="Helical" evidence="6">
    <location>
        <begin position="272"/>
        <end position="300"/>
    </location>
</feature>
<evidence type="ECO:0000256" key="4">
    <source>
        <dbReference type="ARBA" id="ARBA00023136"/>
    </source>
</evidence>
<evidence type="ECO:0000256" key="5">
    <source>
        <dbReference type="SAM" id="MobiDB-lite"/>
    </source>
</evidence>
<protein>
    <submittedName>
        <fullName evidence="8">CD63 antigen-like</fullName>
    </submittedName>
</protein>
<dbReference type="PRINTS" id="PR00259">
    <property type="entry name" value="TMFOUR"/>
</dbReference>
<evidence type="ECO:0000313" key="8">
    <source>
        <dbReference type="RefSeq" id="XP_029312572.1"/>
    </source>
</evidence>
<feature type="compositionally biased region" description="Basic and acidic residues" evidence="5">
    <location>
        <begin position="1"/>
        <end position="18"/>
    </location>
</feature>
<dbReference type="Proteomes" id="UP000504630">
    <property type="component" value="Chromosome 19"/>
</dbReference>
<dbReference type="GO" id="GO:0005886">
    <property type="term" value="C:plasma membrane"/>
    <property type="evidence" value="ECO:0007669"/>
    <property type="project" value="TreeGrafter"/>
</dbReference>
<dbReference type="Gene3D" id="1.10.1450.10">
    <property type="entry name" value="Tetraspanin"/>
    <property type="match status" value="1"/>
</dbReference>
<gene>
    <name evidence="8" type="primary">LOC115024852</name>
</gene>
<dbReference type="Pfam" id="PF00335">
    <property type="entry name" value="Tetraspanin"/>
    <property type="match status" value="1"/>
</dbReference>
<dbReference type="RefSeq" id="XP_029312572.1">
    <property type="nucleotide sequence ID" value="XM_029456712.1"/>
</dbReference>
<name>A0A6J2RT06_COTGO</name>
<dbReference type="SUPFAM" id="SSF48652">
    <property type="entry name" value="Tetraspanin"/>
    <property type="match status" value="1"/>
</dbReference>
<comment type="subcellular location">
    <subcellularLocation>
        <location evidence="1">Membrane</location>
        <topology evidence="1">Multi-pass membrane protein</topology>
    </subcellularLocation>
</comment>
<dbReference type="GeneID" id="115024852"/>
<keyword evidence="4 6" id="KW-0472">Membrane</keyword>
<keyword evidence="2 6" id="KW-0812">Transmembrane</keyword>
<dbReference type="PANTHER" id="PTHR19282:SF511">
    <property type="entry name" value="TETRASPANIN"/>
    <property type="match status" value="1"/>
</dbReference>
<proteinExistence type="predicted"/>
<accession>A0A6J2RT06</accession>
<dbReference type="AlphaFoldDB" id="A0A6J2RT06"/>
<feature type="transmembrane region" description="Helical" evidence="6">
    <location>
        <begin position="113"/>
        <end position="130"/>
    </location>
</feature>
<feature type="transmembrane region" description="Helical" evidence="6">
    <location>
        <begin position="73"/>
        <end position="93"/>
    </location>
</feature>
<evidence type="ECO:0000256" key="1">
    <source>
        <dbReference type="ARBA" id="ARBA00004141"/>
    </source>
</evidence>
<dbReference type="PANTHER" id="PTHR19282">
    <property type="entry name" value="TETRASPANIN"/>
    <property type="match status" value="1"/>
</dbReference>
<sequence length="309" mass="33759">MDIEKRHERVERDVKNGGEDTGSVSQARGLSPSPVCGGASGFLQLLHMSLEKLRGKSLVLVKRQEGTLNFRRGFLFFNFLFLASGITLITIGVQQHSTYAEMGEFAGKSLVKISIVLIAVGAIVILVSLLGDVGVFFNNHNIVTSFICILIVVIFLEILTGAVIYIFYNKLKYLDPDNQVVKGSMDYSNNARRVISEYRPEKRAAIDRVQEKYKCCGADGPSDWATSVGWANHDAVPESCCVGKGEGCGKDKDKVSSKGCLKIIKAILFKNLLWIGALCIVLGVVEGFGVFTGVGFCLAIKQKNYQSMS</sequence>
<keyword evidence="7" id="KW-1185">Reference proteome</keyword>
<feature type="region of interest" description="Disordered" evidence="5">
    <location>
        <begin position="1"/>
        <end position="32"/>
    </location>
</feature>
<evidence type="ECO:0000256" key="2">
    <source>
        <dbReference type="ARBA" id="ARBA00022692"/>
    </source>
</evidence>
<dbReference type="InParanoid" id="A0A6J2RT06"/>
<evidence type="ECO:0000256" key="3">
    <source>
        <dbReference type="ARBA" id="ARBA00022989"/>
    </source>
</evidence>